<keyword evidence="6 11" id="KW-0812">Transmembrane</keyword>
<sequence>MSASQPTPAFQRHGLASRIVIAFTLMATTVAGLFSVGVILAIGMAEQELVTEGMSRQLDFVIASGEDSASRQLSAGLHLYRSGAPGDPPLPAWLQGYGPGFHEIIHDGVEYETLFSEHGPTRYVLLLDQEDFERHERTTFLIVGAGFLLSALTALVLGLLTARRVIAPVVRLAGQVQHRDQLLPLAPPLAPDYPADEVGQLAAAFDSTLGQLRQALQRETLFTSDVSHELRTPLMVIASSCELLLEELPVGSREHTQLLRLHRSCGEMRELIETFLWLARGASGRNPLASDTTLAAVAEEQRERWAQEAAQRGLAFHLEGAAAHPDAPHYPAPLLRAVMSNLLRNALHYTDRGSVRLTLHADGFDVADTGAGIPEAERLDIFRPFIRGSTSRGDGIGLGLSLVQRICSQQGWQVSLEANPGGGCLFRVNLQPR</sequence>
<dbReference type="PRINTS" id="PR00344">
    <property type="entry name" value="BCTRLSENSOR"/>
</dbReference>
<keyword evidence="8 11" id="KW-1133">Transmembrane helix</keyword>
<dbReference type="Pfam" id="PF02518">
    <property type="entry name" value="HATPase_c"/>
    <property type="match status" value="1"/>
</dbReference>
<dbReference type="RefSeq" id="WP_133594124.1">
    <property type="nucleotide sequence ID" value="NZ_SNVV01000019.1"/>
</dbReference>
<dbReference type="GO" id="GO:0000155">
    <property type="term" value="F:phosphorelay sensor kinase activity"/>
    <property type="evidence" value="ECO:0007669"/>
    <property type="project" value="InterPro"/>
</dbReference>
<dbReference type="PANTHER" id="PTHR45436:SF16">
    <property type="entry name" value="HISTIDINE KINASE"/>
    <property type="match status" value="1"/>
</dbReference>
<feature type="domain" description="HAMP" evidence="13">
    <location>
        <begin position="163"/>
        <end position="217"/>
    </location>
</feature>
<dbReference type="PANTHER" id="PTHR45436">
    <property type="entry name" value="SENSOR HISTIDINE KINASE YKOH"/>
    <property type="match status" value="1"/>
</dbReference>
<evidence type="ECO:0000259" key="13">
    <source>
        <dbReference type="PROSITE" id="PS50885"/>
    </source>
</evidence>
<dbReference type="InterPro" id="IPR005467">
    <property type="entry name" value="His_kinase_dom"/>
</dbReference>
<evidence type="ECO:0000256" key="9">
    <source>
        <dbReference type="ARBA" id="ARBA00023012"/>
    </source>
</evidence>
<dbReference type="AlphaFoldDB" id="A0A4R6DR83"/>
<reference evidence="14 15" key="1">
    <citation type="submission" date="2019-03" db="EMBL/GenBank/DDBJ databases">
        <title>Genomic Encyclopedia of Type Strains, Phase IV (KMG-IV): sequencing the most valuable type-strain genomes for metagenomic binning, comparative biology and taxonomic classification.</title>
        <authorList>
            <person name="Goeker M."/>
        </authorList>
    </citation>
    <scope>NUCLEOTIDE SEQUENCE [LARGE SCALE GENOMIC DNA]</scope>
    <source>
        <strain evidence="14 15">DSM 12121</strain>
    </source>
</reference>
<dbReference type="Pfam" id="PF00512">
    <property type="entry name" value="HisKA"/>
    <property type="match status" value="1"/>
</dbReference>
<evidence type="ECO:0000256" key="3">
    <source>
        <dbReference type="ARBA" id="ARBA00012438"/>
    </source>
</evidence>
<keyword evidence="15" id="KW-1185">Reference proteome</keyword>
<feature type="transmembrane region" description="Helical" evidence="11">
    <location>
        <begin position="140"/>
        <end position="162"/>
    </location>
</feature>
<dbReference type="InterPro" id="IPR004358">
    <property type="entry name" value="Sig_transdc_His_kin-like_C"/>
</dbReference>
<dbReference type="Gene3D" id="6.10.340.10">
    <property type="match status" value="1"/>
</dbReference>
<evidence type="ECO:0000256" key="7">
    <source>
        <dbReference type="ARBA" id="ARBA00022777"/>
    </source>
</evidence>
<dbReference type="Gene3D" id="3.30.565.10">
    <property type="entry name" value="Histidine kinase-like ATPase, C-terminal domain"/>
    <property type="match status" value="1"/>
</dbReference>
<evidence type="ECO:0000256" key="5">
    <source>
        <dbReference type="ARBA" id="ARBA00022679"/>
    </source>
</evidence>
<dbReference type="SMART" id="SM00388">
    <property type="entry name" value="HisKA"/>
    <property type="match status" value="1"/>
</dbReference>
<organism evidence="14 15">
    <name type="scientific">Azoarcus indigens</name>
    <dbReference type="NCBI Taxonomy" id="29545"/>
    <lineage>
        <taxon>Bacteria</taxon>
        <taxon>Pseudomonadati</taxon>
        <taxon>Pseudomonadota</taxon>
        <taxon>Betaproteobacteria</taxon>
        <taxon>Rhodocyclales</taxon>
        <taxon>Zoogloeaceae</taxon>
        <taxon>Azoarcus</taxon>
    </lineage>
</organism>
<evidence type="ECO:0000256" key="4">
    <source>
        <dbReference type="ARBA" id="ARBA00022553"/>
    </source>
</evidence>
<comment type="subcellular location">
    <subcellularLocation>
        <location evidence="2">Membrane</location>
    </subcellularLocation>
</comment>
<evidence type="ECO:0000256" key="2">
    <source>
        <dbReference type="ARBA" id="ARBA00004370"/>
    </source>
</evidence>
<dbReference type="EC" id="2.7.13.3" evidence="3"/>
<dbReference type="Pfam" id="PF00672">
    <property type="entry name" value="HAMP"/>
    <property type="match status" value="1"/>
</dbReference>
<evidence type="ECO:0000313" key="15">
    <source>
        <dbReference type="Proteomes" id="UP000295129"/>
    </source>
</evidence>
<dbReference type="InterPro" id="IPR003594">
    <property type="entry name" value="HATPase_dom"/>
</dbReference>
<evidence type="ECO:0000313" key="14">
    <source>
        <dbReference type="EMBL" id="TDN47550.1"/>
    </source>
</evidence>
<dbReference type="PROSITE" id="PS50109">
    <property type="entry name" value="HIS_KIN"/>
    <property type="match status" value="1"/>
</dbReference>
<dbReference type="InterPro" id="IPR050428">
    <property type="entry name" value="TCS_sensor_his_kinase"/>
</dbReference>
<evidence type="ECO:0000256" key="10">
    <source>
        <dbReference type="ARBA" id="ARBA00023136"/>
    </source>
</evidence>
<evidence type="ECO:0000256" key="1">
    <source>
        <dbReference type="ARBA" id="ARBA00000085"/>
    </source>
</evidence>
<dbReference type="SMART" id="SM00304">
    <property type="entry name" value="HAMP"/>
    <property type="match status" value="1"/>
</dbReference>
<dbReference type="SMART" id="SM00387">
    <property type="entry name" value="HATPase_c"/>
    <property type="match status" value="1"/>
</dbReference>
<evidence type="ECO:0000259" key="12">
    <source>
        <dbReference type="PROSITE" id="PS50109"/>
    </source>
</evidence>
<comment type="caution">
    <text evidence="14">The sequence shown here is derived from an EMBL/GenBank/DDBJ whole genome shotgun (WGS) entry which is preliminary data.</text>
</comment>
<feature type="transmembrane region" description="Helical" evidence="11">
    <location>
        <begin position="20"/>
        <end position="45"/>
    </location>
</feature>
<accession>A0A4R6DR83</accession>
<gene>
    <name evidence="14" type="ORF">C7389_11960</name>
</gene>
<dbReference type="SUPFAM" id="SSF47384">
    <property type="entry name" value="Homodimeric domain of signal transducing histidine kinase"/>
    <property type="match status" value="1"/>
</dbReference>
<dbReference type="SUPFAM" id="SSF55874">
    <property type="entry name" value="ATPase domain of HSP90 chaperone/DNA topoisomerase II/histidine kinase"/>
    <property type="match status" value="1"/>
</dbReference>
<proteinExistence type="predicted"/>
<dbReference type="GO" id="GO:0005886">
    <property type="term" value="C:plasma membrane"/>
    <property type="evidence" value="ECO:0007669"/>
    <property type="project" value="TreeGrafter"/>
</dbReference>
<dbReference type="InterPro" id="IPR003660">
    <property type="entry name" value="HAMP_dom"/>
</dbReference>
<evidence type="ECO:0000256" key="6">
    <source>
        <dbReference type="ARBA" id="ARBA00022692"/>
    </source>
</evidence>
<dbReference type="InterPro" id="IPR036097">
    <property type="entry name" value="HisK_dim/P_sf"/>
</dbReference>
<keyword evidence="7 14" id="KW-0418">Kinase</keyword>
<keyword evidence="5" id="KW-0808">Transferase</keyword>
<dbReference type="OrthoDB" id="9121563at2"/>
<evidence type="ECO:0000256" key="8">
    <source>
        <dbReference type="ARBA" id="ARBA00022989"/>
    </source>
</evidence>
<dbReference type="Gene3D" id="1.10.287.130">
    <property type="match status" value="1"/>
</dbReference>
<name>A0A4R6DR83_9RHOO</name>
<dbReference type="EMBL" id="SNVV01000019">
    <property type="protein sequence ID" value="TDN47550.1"/>
    <property type="molecule type" value="Genomic_DNA"/>
</dbReference>
<feature type="domain" description="Histidine kinase" evidence="12">
    <location>
        <begin position="225"/>
        <end position="433"/>
    </location>
</feature>
<dbReference type="InterPro" id="IPR036890">
    <property type="entry name" value="HATPase_C_sf"/>
</dbReference>
<dbReference type="CDD" id="cd00082">
    <property type="entry name" value="HisKA"/>
    <property type="match status" value="1"/>
</dbReference>
<evidence type="ECO:0000256" key="11">
    <source>
        <dbReference type="SAM" id="Phobius"/>
    </source>
</evidence>
<dbReference type="Proteomes" id="UP000295129">
    <property type="component" value="Unassembled WGS sequence"/>
</dbReference>
<dbReference type="PROSITE" id="PS50885">
    <property type="entry name" value="HAMP"/>
    <property type="match status" value="1"/>
</dbReference>
<comment type="catalytic activity">
    <reaction evidence="1">
        <text>ATP + protein L-histidine = ADP + protein N-phospho-L-histidine.</text>
        <dbReference type="EC" id="2.7.13.3"/>
    </reaction>
</comment>
<protein>
    <recommendedName>
        <fullName evidence="3">histidine kinase</fullName>
        <ecNumber evidence="3">2.7.13.3</ecNumber>
    </recommendedName>
</protein>
<keyword evidence="4" id="KW-0597">Phosphoprotein</keyword>
<dbReference type="InterPro" id="IPR003661">
    <property type="entry name" value="HisK_dim/P_dom"/>
</dbReference>
<keyword evidence="9" id="KW-0902">Two-component regulatory system</keyword>
<keyword evidence="10 11" id="KW-0472">Membrane</keyword>